<evidence type="ECO:0000259" key="10">
    <source>
        <dbReference type="Pfam" id="PF12323"/>
    </source>
</evidence>
<dbReference type="PANTHER" id="PTHR30405">
    <property type="entry name" value="TRANSPOSASE"/>
    <property type="match status" value="1"/>
</dbReference>
<sequence>MKEIAIKQRFYPTTEQAQLLAQTFGCVRFVYNAILKWRTDAFYNESKKVNYNTASSKLTELKKQTEFEWLNSVSCVPLQQSLRHQQTAFKNFFEGRAKYPAFKKKRSKQSAEFTKSAFKFKDGNIYIAKSKQPLDIRWSRELPSEPTTVTISKDSAGRYFVSMLCRFEPKPLPVTKKTTGIDLGLTDLVITADGFKSGNPRHTAKYEKKLAQAQRRLSKKKKGTANFHKARIKVARIQAKIADCRRDFTHKLTTTLINENQVISCESLSVKNMVKNPRLAKAIGDANWGEMVRQLEYKAEWRGRTLVQIDKWYPSSKRCNCCGHVVDSLPLHIRHWTCPACEARLDRDTNAAINIKAAGQAVLACGA</sequence>
<keyword evidence="6" id="KW-0238">DNA-binding</keyword>
<dbReference type="InterPro" id="IPR010095">
    <property type="entry name" value="Cas12f1-like_TNB"/>
</dbReference>
<dbReference type="Pfam" id="PF12323">
    <property type="entry name" value="HTH_OrfB_IS605"/>
    <property type="match status" value="1"/>
</dbReference>
<evidence type="ECO:0000256" key="4">
    <source>
        <dbReference type="ARBA" id="ARBA00022723"/>
    </source>
</evidence>
<dbReference type="NCBIfam" id="NF040570">
    <property type="entry name" value="guided_TnpB"/>
    <property type="match status" value="1"/>
</dbReference>
<dbReference type="EMBL" id="LHPI01000023">
    <property type="protein sequence ID" value="KOO06001.1"/>
    <property type="molecule type" value="Genomic_DNA"/>
</dbReference>
<dbReference type="GO" id="GO:0003677">
    <property type="term" value="F:DNA binding"/>
    <property type="evidence" value="ECO:0007669"/>
    <property type="project" value="UniProtKB-KW"/>
</dbReference>
<dbReference type="Pfam" id="PF07282">
    <property type="entry name" value="Cas12f1-like_TNB"/>
    <property type="match status" value="1"/>
</dbReference>
<dbReference type="InterPro" id="IPR001959">
    <property type="entry name" value="Transposase"/>
</dbReference>
<proteinExistence type="inferred from homology"/>
<comment type="caution">
    <text evidence="11">The sequence shown here is derived from an EMBL/GenBank/DDBJ whole genome shotgun (WGS) entry which is preliminary data.</text>
</comment>
<dbReference type="Proteomes" id="UP000037530">
    <property type="component" value="Unassembled WGS sequence"/>
</dbReference>
<feature type="domain" description="Probable transposase IS891/IS1136/IS1341" evidence="8">
    <location>
        <begin position="169"/>
        <end position="276"/>
    </location>
</feature>
<dbReference type="STRING" id="171383.AKJ31_19180"/>
<evidence type="ECO:0000259" key="9">
    <source>
        <dbReference type="Pfam" id="PF07282"/>
    </source>
</evidence>
<comment type="similarity">
    <text evidence="2">In the N-terminal section; belongs to the transposase 2 family.</text>
</comment>
<dbReference type="RefSeq" id="WP_032479266.1">
    <property type="nucleotide sequence ID" value="NZ_LHPI01000023.1"/>
</dbReference>
<dbReference type="InterPro" id="IPR021027">
    <property type="entry name" value="Transposase_put_HTH"/>
</dbReference>
<dbReference type="GO" id="GO:0032196">
    <property type="term" value="P:transposition"/>
    <property type="evidence" value="ECO:0007669"/>
    <property type="project" value="UniProtKB-KW"/>
</dbReference>
<feature type="domain" description="Cas12f1-like TNB" evidence="9">
    <location>
        <begin position="288"/>
        <end position="355"/>
    </location>
</feature>
<dbReference type="OrthoDB" id="6917293at2"/>
<organism evidence="11 12">
    <name type="scientific">Vibrio hepatarius</name>
    <dbReference type="NCBI Taxonomy" id="171383"/>
    <lineage>
        <taxon>Bacteria</taxon>
        <taxon>Pseudomonadati</taxon>
        <taxon>Pseudomonadota</taxon>
        <taxon>Gammaproteobacteria</taxon>
        <taxon>Vibrionales</taxon>
        <taxon>Vibrionaceae</taxon>
        <taxon>Vibrio</taxon>
        <taxon>Vibrio oreintalis group</taxon>
    </lineage>
</organism>
<evidence type="ECO:0000313" key="12">
    <source>
        <dbReference type="Proteomes" id="UP000037530"/>
    </source>
</evidence>
<dbReference type="PATRIC" id="fig|171383.3.peg.3912"/>
<evidence type="ECO:0000256" key="6">
    <source>
        <dbReference type="ARBA" id="ARBA00023125"/>
    </source>
</evidence>
<dbReference type="InterPro" id="IPR051399">
    <property type="entry name" value="RNA-guided_DNA_endo/Transpos"/>
</dbReference>
<dbReference type="GO" id="GO:0046872">
    <property type="term" value="F:metal ion binding"/>
    <property type="evidence" value="ECO:0007669"/>
    <property type="project" value="UniProtKB-KW"/>
</dbReference>
<keyword evidence="3" id="KW-0815">Transposition</keyword>
<keyword evidence="12" id="KW-1185">Reference proteome</keyword>
<feature type="domain" description="Transposase putative helix-turn-helix" evidence="10">
    <location>
        <begin position="1"/>
        <end position="45"/>
    </location>
</feature>
<keyword evidence="5" id="KW-0862">Zinc</keyword>
<evidence type="ECO:0000256" key="3">
    <source>
        <dbReference type="ARBA" id="ARBA00022578"/>
    </source>
</evidence>
<comment type="similarity">
    <text evidence="1">In the C-terminal section; belongs to the transposase 35 family.</text>
</comment>
<dbReference type="AlphaFoldDB" id="A0A0M0HV93"/>
<accession>A0A0M0HV93</accession>
<evidence type="ECO:0000256" key="1">
    <source>
        <dbReference type="ARBA" id="ARBA00008761"/>
    </source>
</evidence>
<keyword evidence="7" id="KW-0233">DNA recombination</keyword>
<dbReference type="Pfam" id="PF01385">
    <property type="entry name" value="OrfB_IS605"/>
    <property type="match status" value="1"/>
</dbReference>
<protein>
    <submittedName>
        <fullName evidence="11">Transposase</fullName>
    </submittedName>
</protein>
<evidence type="ECO:0000256" key="7">
    <source>
        <dbReference type="ARBA" id="ARBA00023172"/>
    </source>
</evidence>
<evidence type="ECO:0000313" key="11">
    <source>
        <dbReference type="EMBL" id="KOO06001.1"/>
    </source>
</evidence>
<name>A0A0M0HV93_9VIBR</name>
<evidence type="ECO:0000256" key="5">
    <source>
        <dbReference type="ARBA" id="ARBA00022833"/>
    </source>
</evidence>
<evidence type="ECO:0000256" key="2">
    <source>
        <dbReference type="ARBA" id="ARBA00011044"/>
    </source>
</evidence>
<keyword evidence="4" id="KW-0479">Metal-binding</keyword>
<dbReference type="NCBIfam" id="TIGR01766">
    <property type="entry name" value="IS200/IS605 family accessory protein TnpB-like domain"/>
    <property type="match status" value="1"/>
</dbReference>
<evidence type="ECO:0000259" key="8">
    <source>
        <dbReference type="Pfam" id="PF01385"/>
    </source>
</evidence>
<reference evidence="12" key="1">
    <citation type="submission" date="2015-08" db="EMBL/GenBank/DDBJ databases">
        <title>Vibrio galatheae sp. nov., a novel member of the Vibrionaceae family isolated from the Solomon Islands.</title>
        <authorList>
            <person name="Giubergia S."/>
            <person name="Machado H."/>
            <person name="Mateiu R.V."/>
            <person name="Gram L."/>
        </authorList>
    </citation>
    <scope>NUCLEOTIDE SEQUENCE [LARGE SCALE GENOMIC DNA]</scope>
    <source>
        <strain evidence="12">DSM 19134</strain>
    </source>
</reference>
<dbReference type="PANTHER" id="PTHR30405:SF25">
    <property type="entry name" value="RNA-GUIDED DNA ENDONUCLEASE INSQ-RELATED"/>
    <property type="match status" value="1"/>
</dbReference>
<gene>
    <name evidence="11" type="ORF">AKJ31_19180</name>
</gene>
<dbReference type="GO" id="GO:0006310">
    <property type="term" value="P:DNA recombination"/>
    <property type="evidence" value="ECO:0007669"/>
    <property type="project" value="UniProtKB-KW"/>
</dbReference>